<organism evidence="6 7">
    <name type="scientific">Cyclotella atomus</name>
    <dbReference type="NCBI Taxonomy" id="382360"/>
    <lineage>
        <taxon>Eukaryota</taxon>
        <taxon>Sar</taxon>
        <taxon>Stramenopiles</taxon>
        <taxon>Ochrophyta</taxon>
        <taxon>Bacillariophyta</taxon>
        <taxon>Coscinodiscophyceae</taxon>
        <taxon>Thalassiosirophycidae</taxon>
        <taxon>Stephanodiscales</taxon>
        <taxon>Stephanodiscaceae</taxon>
        <taxon>Cyclotella</taxon>
    </lineage>
</organism>
<dbReference type="PANTHER" id="PTHR10250">
    <property type="entry name" value="MICROSOMAL GLUTATHIONE S-TRANSFERASE"/>
    <property type="match status" value="1"/>
</dbReference>
<feature type="transmembrane region" description="Helical" evidence="5">
    <location>
        <begin position="12"/>
        <end position="34"/>
    </location>
</feature>
<dbReference type="InterPro" id="IPR023352">
    <property type="entry name" value="MAPEG-like_dom_sf"/>
</dbReference>
<dbReference type="SUPFAM" id="SSF161084">
    <property type="entry name" value="MAPEG domain-like"/>
    <property type="match status" value="1"/>
</dbReference>
<dbReference type="EMBL" id="JALLPJ020000698">
    <property type="protein sequence ID" value="KAL3785331.1"/>
    <property type="molecule type" value="Genomic_DNA"/>
</dbReference>
<keyword evidence="3 5" id="KW-1133">Transmembrane helix</keyword>
<feature type="transmembrane region" description="Helical" evidence="5">
    <location>
        <begin position="88"/>
        <end position="105"/>
    </location>
</feature>
<keyword evidence="7" id="KW-1185">Reference proteome</keyword>
<evidence type="ECO:0000256" key="5">
    <source>
        <dbReference type="SAM" id="Phobius"/>
    </source>
</evidence>
<evidence type="ECO:0000256" key="1">
    <source>
        <dbReference type="ARBA" id="ARBA00004141"/>
    </source>
</evidence>
<feature type="transmembrane region" description="Helical" evidence="5">
    <location>
        <begin position="125"/>
        <end position="146"/>
    </location>
</feature>
<dbReference type="InterPro" id="IPR050997">
    <property type="entry name" value="MAPEG"/>
</dbReference>
<evidence type="ECO:0000256" key="3">
    <source>
        <dbReference type="ARBA" id="ARBA00022989"/>
    </source>
</evidence>
<dbReference type="Gene3D" id="1.20.120.550">
    <property type="entry name" value="Membrane associated eicosanoid/glutathione metabolism-like domain"/>
    <property type="match status" value="1"/>
</dbReference>
<comment type="caution">
    <text evidence="6">The sequence shown here is derived from an EMBL/GenBank/DDBJ whole genome shotgun (WGS) entry which is preliminary data.</text>
</comment>
<name>A0ABD3PDI7_9STRA</name>
<dbReference type="Pfam" id="PF01124">
    <property type="entry name" value="MAPEG"/>
    <property type="match status" value="1"/>
</dbReference>
<evidence type="ECO:0000256" key="2">
    <source>
        <dbReference type="ARBA" id="ARBA00022692"/>
    </source>
</evidence>
<accession>A0ABD3PDI7</accession>
<dbReference type="AlphaFoldDB" id="A0ABD3PDI7"/>
<dbReference type="PANTHER" id="PTHR10250:SF26">
    <property type="entry name" value="GLUTATHIONE S-TRANSFERASE 3, MITOCHONDRIAL"/>
    <property type="match status" value="1"/>
</dbReference>
<gene>
    <name evidence="6" type="ORF">ACHAWO_008603</name>
</gene>
<dbReference type="GO" id="GO:0016020">
    <property type="term" value="C:membrane"/>
    <property type="evidence" value="ECO:0007669"/>
    <property type="project" value="UniProtKB-SubCell"/>
</dbReference>
<dbReference type="GO" id="GO:0006691">
    <property type="term" value="P:leukotriene metabolic process"/>
    <property type="evidence" value="ECO:0007669"/>
    <property type="project" value="UniProtKB-ARBA"/>
</dbReference>
<evidence type="ECO:0000313" key="7">
    <source>
        <dbReference type="Proteomes" id="UP001530400"/>
    </source>
</evidence>
<comment type="subcellular location">
    <subcellularLocation>
        <location evidence="1">Membrane</location>
        <topology evidence="1">Multi-pass membrane protein</topology>
    </subcellularLocation>
</comment>
<keyword evidence="4 5" id="KW-0472">Membrane</keyword>
<keyword evidence="2 5" id="KW-0812">Transmembrane</keyword>
<sequence length="149" mass="16252">MPSINVPEHYGWVVLGSGILPVVTSMVLGGDVMAARKKYDVQYPNLYAPPGNKNADSFNRVQRGHQNYLEGVDSYCIMTLIGGLKHPIACAVGSVLYCAGSLLYMKGYSDVTLDVKTARYKKGAAIKWIGFFASFISTIKLGYSFIKGE</sequence>
<proteinExistence type="predicted"/>
<evidence type="ECO:0000313" key="6">
    <source>
        <dbReference type="EMBL" id="KAL3785331.1"/>
    </source>
</evidence>
<dbReference type="InterPro" id="IPR001129">
    <property type="entry name" value="Membr-assoc_MAPEG"/>
</dbReference>
<protein>
    <submittedName>
        <fullName evidence="6">Uncharacterized protein</fullName>
    </submittedName>
</protein>
<dbReference type="Proteomes" id="UP001530400">
    <property type="component" value="Unassembled WGS sequence"/>
</dbReference>
<evidence type="ECO:0000256" key="4">
    <source>
        <dbReference type="ARBA" id="ARBA00023136"/>
    </source>
</evidence>
<reference evidence="6 7" key="1">
    <citation type="submission" date="2024-10" db="EMBL/GenBank/DDBJ databases">
        <title>Updated reference genomes for cyclostephanoid diatoms.</title>
        <authorList>
            <person name="Roberts W.R."/>
            <person name="Alverson A.J."/>
        </authorList>
    </citation>
    <scope>NUCLEOTIDE SEQUENCE [LARGE SCALE GENOMIC DNA]</scope>
    <source>
        <strain evidence="6 7">AJA010-31</strain>
    </source>
</reference>